<dbReference type="RefSeq" id="WP_099793972.1">
    <property type="nucleotide sequence ID" value="NZ_JBHLYV010000021.1"/>
</dbReference>
<dbReference type="Proteomes" id="UP000230390">
    <property type="component" value="Unassembled WGS sequence"/>
</dbReference>
<dbReference type="AlphaFoldDB" id="A0A2G8T7E3"/>
<keyword evidence="2" id="KW-1185">Reference proteome</keyword>
<dbReference type="OrthoDB" id="9765386at2"/>
<proteinExistence type="predicted"/>
<reference evidence="1 2" key="1">
    <citation type="submission" date="2017-10" db="EMBL/GenBank/DDBJ databases">
        <title>Massilia psychrophilum sp. nov., a novel purple-pigmented bacterium isolated from Tianshan glacier, Xinjiang Municipality, China.</title>
        <authorList>
            <person name="Wang H."/>
        </authorList>
    </citation>
    <scope>NUCLEOTIDE SEQUENCE [LARGE SCALE GENOMIC DNA]</scope>
    <source>
        <strain evidence="1 2">JCM 30074</strain>
    </source>
</reference>
<dbReference type="Pfam" id="PF04860">
    <property type="entry name" value="Phage_portal"/>
    <property type="match status" value="1"/>
</dbReference>
<protein>
    <submittedName>
        <fullName evidence="1">Phage portal protein</fullName>
    </submittedName>
</protein>
<accession>A0A2G8T7E3</accession>
<evidence type="ECO:0000313" key="2">
    <source>
        <dbReference type="Proteomes" id="UP000230390"/>
    </source>
</evidence>
<dbReference type="EMBL" id="PDOC01000049">
    <property type="protein sequence ID" value="PIL41970.1"/>
    <property type="molecule type" value="Genomic_DNA"/>
</dbReference>
<name>A0A2G8T7E3_9BURK</name>
<gene>
    <name evidence="1" type="ORF">CR105_26800</name>
</gene>
<comment type="caution">
    <text evidence="1">The sequence shown here is derived from an EMBL/GenBank/DDBJ whole genome shotgun (WGS) entry which is preliminary data.</text>
</comment>
<evidence type="ECO:0000313" key="1">
    <source>
        <dbReference type="EMBL" id="PIL41970.1"/>
    </source>
</evidence>
<dbReference type="CDD" id="cd23767">
    <property type="entry name" value="IQCD"/>
    <property type="match status" value="1"/>
</dbReference>
<dbReference type="NCBIfam" id="TIGR01537">
    <property type="entry name" value="portal_HK97"/>
    <property type="match status" value="1"/>
</dbReference>
<sequence>MKIFSKVAAAGLALKSTFFSIRDAVAYRGVRDPNKDITVNHGNILNGTPGVNAALQLSVVWSCVRLIAETIATLPLITYERKVVNGREIRVVAREHPLYVLLHDSPNADMTAVEFWEAVVSQICLWGNAYCLKSFNGIGKLVALDPLNPALMRPPYRGSDGLIHFDYSAPTGLKEYTDSEIWHIKGFGTDGLMGLSPITVGWRSMCGATATENASASTFTNNMRTQAVVSVPEILTIEQRAQMKTKLLGAVFGDARTGQLQLLEGGAEMKQLSMHPADAQMLETRAFSVEDLCRWFGIPPSMIGHGTAVSNWGTGREQINLNLIQYVFRAYMVRIEQGIKKSLMKPAERTRYFAEYSVEGLLRGDSAARAAFYSAMTQNGLKTRNECRALENDPPLDGGDELTVQSNLIPLSLLGKITNTAQAAKSAVLSWLGIKEENDGLPD</sequence>
<dbReference type="InterPro" id="IPR006427">
    <property type="entry name" value="Portal_HK97"/>
</dbReference>
<dbReference type="InterPro" id="IPR006944">
    <property type="entry name" value="Phage/GTA_portal"/>
</dbReference>
<organism evidence="1 2">
    <name type="scientific">Massilia eurypsychrophila</name>
    <dbReference type="NCBI Taxonomy" id="1485217"/>
    <lineage>
        <taxon>Bacteria</taxon>
        <taxon>Pseudomonadati</taxon>
        <taxon>Pseudomonadota</taxon>
        <taxon>Betaproteobacteria</taxon>
        <taxon>Burkholderiales</taxon>
        <taxon>Oxalobacteraceae</taxon>
        <taxon>Telluria group</taxon>
        <taxon>Massilia</taxon>
    </lineage>
</organism>